<dbReference type="Proteomes" id="UP000502345">
    <property type="component" value="Chromosome"/>
</dbReference>
<dbReference type="EMBL" id="CP050124">
    <property type="protein sequence ID" value="QIP41267.1"/>
    <property type="molecule type" value="Genomic_DNA"/>
</dbReference>
<name>A0A6G9CWA2_RHOER</name>
<accession>A0A6G9CWA2</accession>
<evidence type="ECO:0000313" key="2">
    <source>
        <dbReference type="Proteomes" id="UP000502345"/>
    </source>
</evidence>
<proteinExistence type="predicted"/>
<evidence type="ECO:0000313" key="1">
    <source>
        <dbReference type="EMBL" id="QIP41267.1"/>
    </source>
</evidence>
<sequence>MVPRLLRSDNTSTTIAAANQVAGGTSSGIFAFAAGDFLTINVTGVGTTPGKGLTAELKGLC</sequence>
<organism evidence="1 2">
    <name type="scientific">Rhodococcus erythropolis</name>
    <name type="common">Arthrobacter picolinophilus</name>
    <dbReference type="NCBI Taxonomy" id="1833"/>
    <lineage>
        <taxon>Bacteria</taxon>
        <taxon>Bacillati</taxon>
        <taxon>Actinomycetota</taxon>
        <taxon>Actinomycetes</taxon>
        <taxon>Mycobacteriales</taxon>
        <taxon>Nocardiaceae</taxon>
        <taxon>Rhodococcus</taxon>
        <taxon>Rhodococcus erythropolis group</taxon>
    </lineage>
</organism>
<gene>
    <name evidence="1" type="ORF">G9444_4023</name>
</gene>
<dbReference type="AlphaFoldDB" id="A0A6G9CWA2"/>
<dbReference type="RefSeq" id="WP_054187156.1">
    <property type="nucleotide sequence ID" value="NZ_CP050124.1"/>
</dbReference>
<reference evidence="1 2" key="1">
    <citation type="submission" date="2020-03" db="EMBL/GenBank/DDBJ databases">
        <title>Screen low temperature-resistant strains for efficient degradation of petroleum hydrocarbons under the low temperature.</title>
        <authorList>
            <person name="Wang Y."/>
            <person name="Chen J."/>
        </authorList>
    </citation>
    <scope>NUCLEOTIDE SEQUENCE [LARGE SCALE GENOMIC DNA]</scope>
    <source>
        <strain evidence="1 2">KB1</strain>
    </source>
</reference>
<protein>
    <submittedName>
        <fullName evidence="1">Uncharacterized protein</fullName>
    </submittedName>
</protein>